<evidence type="ECO:0000259" key="6">
    <source>
        <dbReference type="Pfam" id="PF07730"/>
    </source>
</evidence>
<dbReference type="Pfam" id="PF07730">
    <property type="entry name" value="HisKA_3"/>
    <property type="match status" value="1"/>
</dbReference>
<keyword evidence="4" id="KW-1133">Transmembrane helix</keyword>
<dbReference type="OrthoDB" id="227596at2"/>
<organism evidence="7 8">
    <name type="scientific">Nonomuraea solani</name>
    <dbReference type="NCBI Taxonomy" id="1144553"/>
    <lineage>
        <taxon>Bacteria</taxon>
        <taxon>Bacillati</taxon>
        <taxon>Actinomycetota</taxon>
        <taxon>Actinomycetes</taxon>
        <taxon>Streptosporangiales</taxon>
        <taxon>Streptosporangiaceae</taxon>
        <taxon>Nonomuraea</taxon>
    </lineage>
</organism>
<keyword evidence="1" id="KW-0808">Transferase</keyword>
<dbReference type="CDD" id="cd16917">
    <property type="entry name" value="HATPase_UhpB-NarQ-NarX-like"/>
    <property type="match status" value="1"/>
</dbReference>
<dbReference type="AlphaFoldDB" id="A0A1H6EW33"/>
<evidence type="ECO:0000256" key="2">
    <source>
        <dbReference type="ARBA" id="ARBA00022777"/>
    </source>
</evidence>
<dbReference type="RefSeq" id="WP_103963116.1">
    <property type="nucleotide sequence ID" value="NZ_FNVT01000023.1"/>
</dbReference>
<dbReference type="Proteomes" id="UP000236732">
    <property type="component" value="Unassembled WGS sequence"/>
</dbReference>
<dbReference type="PANTHER" id="PTHR24421:SF63">
    <property type="entry name" value="SENSOR HISTIDINE KINASE DESK"/>
    <property type="match status" value="1"/>
</dbReference>
<dbReference type="InterPro" id="IPR011712">
    <property type="entry name" value="Sig_transdc_His_kin_sub3_dim/P"/>
</dbReference>
<reference evidence="7 8" key="1">
    <citation type="submission" date="2016-10" db="EMBL/GenBank/DDBJ databases">
        <authorList>
            <person name="de Groot N.N."/>
        </authorList>
    </citation>
    <scope>NUCLEOTIDE SEQUENCE [LARGE SCALE GENOMIC DNA]</scope>
    <source>
        <strain evidence="7 8">CGMCC 4.7037</strain>
    </source>
</reference>
<dbReference type="InterPro" id="IPR050482">
    <property type="entry name" value="Sensor_HK_TwoCompSys"/>
</dbReference>
<sequence>MAQDSEAQVRWLTTAVVAATGALWGLTPLAFLITGDLFRALLAVVLLGGLLVVYARIVARHIAGTSQGPHRARTFLLFAVVVYGAIPFQGSVWVYTPLIVATAGLLLLPFRYGIGVLLVVAAAEYPLTFASPIAVPPLERSAGVLVAAVVAAGIVHYARFVRELRELRVALAEMAVDQDRLRLAGQLHDLLGQTLTSITLKTELALALVGVDRKRAAEELEGTIAIAVEARDEIGDVVAAKRSLNLGAELSAAVALIELTGADCDLRLGFKEIDEEIGDALGWMVREAATNIVRHSDARRCLIDLDKLDGRIRLLVRNDGARPETGSRSGSGLAGLRRRVERLGGSLEAEATGECGFEVRVWLPAVHDRESGHG</sequence>
<dbReference type="GO" id="GO:0000155">
    <property type="term" value="F:phosphorelay sensor kinase activity"/>
    <property type="evidence" value="ECO:0007669"/>
    <property type="project" value="InterPro"/>
</dbReference>
<dbReference type="GO" id="GO:0016020">
    <property type="term" value="C:membrane"/>
    <property type="evidence" value="ECO:0007669"/>
    <property type="project" value="InterPro"/>
</dbReference>
<feature type="transmembrane region" description="Helical" evidence="4">
    <location>
        <begin position="12"/>
        <end position="31"/>
    </location>
</feature>
<keyword evidence="4" id="KW-0472">Membrane</keyword>
<dbReference type="InterPro" id="IPR036890">
    <property type="entry name" value="HATPase_C_sf"/>
</dbReference>
<dbReference type="EMBL" id="FNVT01000023">
    <property type="protein sequence ID" value="SEH02048.1"/>
    <property type="molecule type" value="Genomic_DNA"/>
</dbReference>
<dbReference type="SUPFAM" id="SSF55874">
    <property type="entry name" value="ATPase domain of HSP90 chaperone/DNA topoisomerase II/histidine kinase"/>
    <property type="match status" value="1"/>
</dbReference>
<evidence type="ECO:0000256" key="1">
    <source>
        <dbReference type="ARBA" id="ARBA00022679"/>
    </source>
</evidence>
<keyword evidence="2 7" id="KW-0418">Kinase</keyword>
<name>A0A1H6EW33_9ACTN</name>
<gene>
    <name evidence="7" type="ORF">SAMN05444920_123104</name>
</gene>
<evidence type="ECO:0000313" key="8">
    <source>
        <dbReference type="Proteomes" id="UP000236732"/>
    </source>
</evidence>
<proteinExistence type="predicted"/>
<accession>A0A1H6EW33</accession>
<dbReference type="Gene3D" id="3.30.565.10">
    <property type="entry name" value="Histidine kinase-like ATPase, C-terminal domain"/>
    <property type="match status" value="1"/>
</dbReference>
<evidence type="ECO:0000313" key="7">
    <source>
        <dbReference type="EMBL" id="SEH02048.1"/>
    </source>
</evidence>
<evidence type="ECO:0000259" key="5">
    <source>
        <dbReference type="Pfam" id="PF02518"/>
    </source>
</evidence>
<evidence type="ECO:0000256" key="3">
    <source>
        <dbReference type="ARBA" id="ARBA00023012"/>
    </source>
</evidence>
<dbReference type="PANTHER" id="PTHR24421">
    <property type="entry name" value="NITRATE/NITRITE SENSOR PROTEIN NARX-RELATED"/>
    <property type="match status" value="1"/>
</dbReference>
<keyword evidence="4" id="KW-0812">Transmembrane</keyword>
<keyword evidence="8" id="KW-1185">Reference proteome</keyword>
<keyword evidence="3" id="KW-0902">Two-component regulatory system</keyword>
<feature type="domain" description="Signal transduction histidine kinase subgroup 3 dimerisation and phosphoacceptor" evidence="6">
    <location>
        <begin position="180"/>
        <end position="240"/>
    </location>
</feature>
<dbReference type="Gene3D" id="1.20.5.1930">
    <property type="match status" value="1"/>
</dbReference>
<protein>
    <submittedName>
        <fullName evidence="7">Two-component system, NarL family, sensor histidine kinase DesK</fullName>
    </submittedName>
</protein>
<feature type="transmembrane region" description="Helical" evidence="4">
    <location>
        <begin position="37"/>
        <end position="58"/>
    </location>
</feature>
<dbReference type="Pfam" id="PF02518">
    <property type="entry name" value="HATPase_c"/>
    <property type="match status" value="1"/>
</dbReference>
<dbReference type="InterPro" id="IPR003594">
    <property type="entry name" value="HATPase_dom"/>
</dbReference>
<feature type="transmembrane region" description="Helical" evidence="4">
    <location>
        <begin position="141"/>
        <end position="158"/>
    </location>
</feature>
<feature type="domain" description="Histidine kinase/HSP90-like ATPase" evidence="5">
    <location>
        <begin position="279"/>
        <end position="365"/>
    </location>
</feature>
<evidence type="ECO:0000256" key="4">
    <source>
        <dbReference type="SAM" id="Phobius"/>
    </source>
</evidence>
<feature type="transmembrane region" description="Helical" evidence="4">
    <location>
        <begin position="70"/>
        <end position="86"/>
    </location>
</feature>
<dbReference type="GO" id="GO:0046983">
    <property type="term" value="F:protein dimerization activity"/>
    <property type="evidence" value="ECO:0007669"/>
    <property type="project" value="InterPro"/>
</dbReference>